<gene>
    <name evidence="2" type="ORF">NDN08_006990</name>
</gene>
<dbReference type="InterPro" id="IPR036812">
    <property type="entry name" value="NAD(P)_OxRdtase_dom_sf"/>
</dbReference>
<dbReference type="Proteomes" id="UP001157974">
    <property type="component" value="Unassembled WGS sequence"/>
</dbReference>
<proteinExistence type="predicted"/>
<keyword evidence="3" id="KW-1185">Reference proteome</keyword>
<feature type="domain" description="NADP-dependent oxidoreductase" evidence="1">
    <location>
        <begin position="20"/>
        <end position="290"/>
    </location>
</feature>
<dbReference type="InterPro" id="IPR020471">
    <property type="entry name" value="AKR"/>
</dbReference>
<dbReference type="FunFam" id="3.20.20.100:FF:000011">
    <property type="entry name" value="Aldo/keto reductase"/>
    <property type="match status" value="1"/>
</dbReference>
<reference evidence="2 3" key="1">
    <citation type="journal article" date="2023" name="Nat. Commun.">
        <title>Origin of minicircular mitochondrial genomes in red algae.</title>
        <authorList>
            <person name="Lee Y."/>
            <person name="Cho C.H."/>
            <person name="Lee Y.M."/>
            <person name="Park S.I."/>
            <person name="Yang J.H."/>
            <person name="West J.A."/>
            <person name="Bhattacharya D."/>
            <person name="Yoon H.S."/>
        </authorList>
    </citation>
    <scope>NUCLEOTIDE SEQUENCE [LARGE SCALE GENOMIC DNA]</scope>
    <source>
        <strain evidence="2 3">CCMP1338</strain>
        <tissue evidence="2">Whole cell</tissue>
    </source>
</reference>
<sequence length="313" mass="34075">MVVHPRERRPLGRTGMEVSPIGFGGSPLGGVFGSIDESDGIRAVHEAFKSGINLFDTSPFYGLTKSEEVLGRAIADLPRNEIIVATKVGRYGETEFDFSAGRVTASVEESLKRLQTDYLDIVQCHDIEFGNLDQIVSETLPALKKLKESGKIRAIGITGLPLSVYPNVLDRSQVELDLILSYCHNCLNDTSLRDFVPYFQRKGVGIVNASALSMGLLTPSGGPPWHPAPEELKSAARRAAALCAERNAELPRLALQYALDDRDMCSTLVGIESVKTLTSCLSAATETIDEGLLNDVLKIFEPVHNMTWQSGVQ</sequence>
<accession>A0AAV8UKT0</accession>
<dbReference type="InterPro" id="IPR044479">
    <property type="entry name" value="LGALDH-like"/>
</dbReference>
<dbReference type="Pfam" id="PF00248">
    <property type="entry name" value="Aldo_ket_red"/>
    <property type="match status" value="1"/>
</dbReference>
<dbReference type="SUPFAM" id="SSF51430">
    <property type="entry name" value="NAD(P)-linked oxidoreductase"/>
    <property type="match status" value="1"/>
</dbReference>
<evidence type="ECO:0000313" key="2">
    <source>
        <dbReference type="EMBL" id="KAJ8902589.1"/>
    </source>
</evidence>
<dbReference type="AlphaFoldDB" id="A0AAV8UKT0"/>
<comment type="caution">
    <text evidence="2">The sequence shown here is derived from an EMBL/GenBank/DDBJ whole genome shotgun (WGS) entry which is preliminary data.</text>
</comment>
<evidence type="ECO:0000313" key="3">
    <source>
        <dbReference type="Proteomes" id="UP001157974"/>
    </source>
</evidence>
<protein>
    <recommendedName>
        <fullName evidence="1">NADP-dependent oxidoreductase domain-containing protein</fullName>
    </recommendedName>
</protein>
<organism evidence="2 3">
    <name type="scientific">Rhodosorus marinus</name>
    <dbReference type="NCBI Taxonomy" id="101924"/>
    <lineage>
        <taxon>Eukaryota</taxon>
        <taxon>Rhodophyta</taxon>
        <taxon>Stylonematophyceae</taxon>
        <taxon>Stylonematales</taxon>
        <taxon>Stylonemataceae</taxon>
        <taxon>Rhodosorus</taxon>
    </lineage>
</organism>
<dbReference type="Gene3D" id="3.20.20.100">
    <property type="entry name" value="NADP-dependent oxidoreductase domain"/>
    <property type="match status" value="1"/>
</dbReference>
<name>A0AAV8UKT0_9RHOD</name>
<dbReference type="PANTHER" id="PTHR42686:SF1">
    <property type="entry name" value="GH17980P-RELATED"/>
    <property type="match status" value="1"/>
</dbReference>
<dbReference type="EMBL" id="JAMWBK010000009">
    <property type="protein sequence ID" value="KAJ8902589.1"/>
    <property type="molecule type" value="Genomic_DNA"/>
</dbReference>
<evidence type="ECO:0000259" key="1">
    <source>
        <dbReference type="Pfam" id="PF00248"/>
    </source>
</evidence>
<dbReference type="CDD" id="cd19163">
    <property type="entry name" value="AKR_galDH"/>
    <property type="match status" value="1"/>
</dbReference>
<dbReference type="InterPro" id="IPR023210">
    <property type="entry name" value="NADP_OxRdtase_dom"/>
</dbReference>
<dbReference type="PANTHER" id="PTHR42686">
    <property type="entry name" value="GH17980P-RELATED"/>
    <property type="match status" value="1"/>
</dbReference>
<dbReference type="GO" id="GO:0010349">
    <property type="term" value="F:L-galactose dehydrogenase activity"/>
    <property type="evidence" value="ECO:0007669"/>
    <property type="project" value="InterPro"/>
</dbReference>
<dbReference type="GO" id="GO:0005829">
    <property type="term" value="C:cytosol"/>
    <property type="evidence" value="ECO:0007669"/>
    <property type="project" value="TreeGrafter"/>
</dbReference>